<dbReference type="Proteomes" id="UP001221208">
    <property type="component" value="Unassembled WGS sequence"/>
</dbReference>
<evidence type="ECO:0000256" key="1">
    <source>
        <dbReference type="SAM" id="SignalP"/>
    </source>
</evidence>
<protein>
    <submittedName>
        <fullName evidence="2">DUF2946 family protein</fullName>
    </submittedName>
</protein>
<dbReference type="Pfam" id="PF11162">
    <property type="entry name" value="DUF2946"/>
    <property type="match status" value="1"/>
</dbReference>
<evidence type="ECO:0000313" key="2">
    <source>
        <dbReference type="EMBL" id="MDC8760128.1"/>
    </source>
</evidence>
<dbReference type="RefSeq" id="WP_273673731.1">
    <property type="nucleotide sequence ID" value="NZ_JAQQXR010000010.1"/>
</dbReference>
<comment type="caution">
    <text evidence="2">The sequence shown here is derived from an EMBL/GenBank/DDBJ whole genome shotgun (WGS) entry which is preliminary data.</text>
</comment>
<name>A0ABT5K568_9BURK</name>
<dbReference type="InterPro" id="IPR021333">
    <property type="entry name" value="DUF2946"/>
</dbReference>
<dbReference type="EMBL" id="JAQQXR010000010">
    <property type="protein sequence ID" value="MDC8760128.1"/>
    <property type="molecule type" value="Genomic_DNA"/>
</dbReference>
<keyword evidence="1" id="KW-0732">Signal</keyword>
<organism evidence="2 3">
    <name type="scientific">Janthinobacterium fluminis</name>
    <dbReference type="NCBI Taxonomy" id="2987524"/>
    <lineage>
        <taxon>Bacteria</taxon>
        <taxon>Pseudomonadati</taxon>
        <taxon>Pseudomonadota</taxon>
        <taxon>Betaproteobacteria</taxon>
        <taxon>Burkholderiales</taxon>
        <taxon>Oxalobacteraceae</taxon>
        <taxon>Janthinobacterium</taxon>
    </lineage>
</organism>
<proteinExistence type="predicted"/>
<gene>
    <name evidence="2" type="ORF">OIK44_21285</name>
</gene>
<evidence type="ECO:0000313" key="3">
    <source>
        <dbReference type="Proteomes" id="UP001221208"/>
    </source>
</evidence>
<keyword evidence="3" id="KW-1185">Reference proteome</keyword>
<feature type="chain" id="PRO_5045840490" evidence="1">
    <location>
        <begin position="32"/>
        <end position="132"/>
    </location>
</feature>
<sequence>MAKSFTVRRLHIWIACLAILLNALAPSISHAVAAARGQAAALDICRADGRRAIASDVIAGDAADAAGDAAAKAGGHCAYCLPHAASFALPPAPAATPGVFDRHQPHPFLLYRSPRPSMVWSAARPRGPPAPV</sequence>
<feature type="signal peptide" evidence="1">
    <location>
        <begin position="1"/>
        <end position="31"/>
    </location>
</feature>
<reference evidence="2 3" key="1">
    <citation type="submission" date="2022-10" db="EMBL/GenBank/DDBJ databases">
        <title>Janthinobacterium sp. hw3 Genome sequencing.</title>
        <authorList>
            <person name="Park S."/>
        </authorList>
    </citation>
    <scope>NUCLEOTIDE SEQUENCE [LARGE SCALE GENOMIC DNA]</scope>
    <source>
        <strain evidence="3">hw3</strain>
    </source>
</reference>
<accession>A0ABT5K568</accession>